<comment type="similarity">
    <text evidence="1 4">Belongs to the UDP-glycosyltransferase family.</text>
</comment>
<dbReference type="InterPro" id="IPR035595">
    <property type="entry name" value="UDP_glycos_trans_CS"/>
</dbReference>
<dbReference type="PROSITE" id="PS00375">
    <property type="entry name" value="UDPGT"/>
    <property type="match status" value="1"/>
</dbReference>
<evidence type="ECO:0000256" key="3">
    <source>
        <dbReference type="ARBA" id="ARBA00022679"/>
    </source>
</evidence>
<dbReference type="GeneID" id="110422708"/>
<dbReference type="OrthoDB" id="5835829at2759"/>
<dbReference type="PANTHER" id="PTHR11926:SF1526">
    <property type="entry name" value="GLYCOSYLTRANSFERASE"/>
    <property type="match status" value="1"/>
</dbReference>
<dbReference type="GO" id="GO:0080044">
    <property type="term" value="F:quercetin 7-O-glucosyltransferase activity"/>
    <property type="evidence" value="ECO:0007669"/>
    <property type="project" value="TreeGrafter"/>
</dbReference>
<evidence type="ECO:0000256" key="5">
    <source>
        <dbReference type="RuleBase" id="RU362057"/>
    </source>
</evidence>
<dbReference type="AlphaFoldDB" id="A0A6J1AYZ7"/>
<protein>
    <recommendedName>
        <fullName evidence="5">Glycosyltransferase</fullName>
        <ecNumber evidence="5">2.4.1.-</ecNumber>
    </recommendedName>
</protein>
<sequence>MLIKLLGLCYYPKSGSFLDHQIQMSKEEPIFHNELPFSTVTLFKKALSSIAFKFSIPSIVLTKQSKIWGRKKMQNQRVHVLVVTYPAQGHLNPLIQFAKRLASKKVKATVAATHYTINSIHPNSFAIEPISDGFDEGGFKQAPSVEAYLESFKTVGSRTLAELIVKFNNSGEPVSCVVYDSLLSWACDVAKEFGIHAAIMLTNSASVCSLYWQFNQGRLALPLDQETLAASVPGLPSLSFSDLPSFLAHPTSHSAYLALIMDKIRTLGKNDWVFCNSFEELESELVKALKELWPVITIGPLVPSFYLDHQIEGDTSYGASLWKQNNDQCLRWLDSKPLRSVVYVSFGSMASISTRQFEEIAWGLKASNMPFLWVTKEFEDKLLLESIDSIGERGLFVTWCNQLDVLAHQAVGCFVTHCGWNSTLEGLSLGVPMVCVPQWSDQPTNAKFVEDVWMVGVRAKKDEEGFVRREELGKCLREVMDGEKTREIKSSASKWREHAKTAVSVGGSSDRNIDEFIRKLLTGKEKKA</sequence>
<reference evidence="7" key="1">
    <citation type="submission" date="2025-08" db="UniProtKB">
        <authorList>
            <consortium name="RefSeq"/>
        </authorList>
    </citation>
    <scope>IDENTIFICATION</scope>
    <source>
        <tissue evidence="7">Leaf</tissue>
    </source>
</reference>
<organism evidence="6 7">
    <name type="scientific">Herrania umbratica</name>
    <dbReference type="NCBI Taxonomy" id="108875"/>
    <lineage>
        <taxon>Eukaryota</taxon>
        <taxon>Viridiplantae</taxon>
        <taxon>Streptophyta</taxon>
        <taxon>Embryophyta</taxon>
        <taxon>Tracheophyta</taxon>
        <taxon>Spermatophyta</taxon>
        <taxon>Magnoliopsida</taxon>
        <taxon>eudicotyledons</taxon>
        <taxon>Gunneridae</taxon>
        <taxon>Pentapetalae</taxon>
        <taxon>rosids</taxon>
        <taxon>malvids</taxon>
        <taxon>Malvales</taxon>
        <taxon>Malvaceae</taxon>
        <taxon>Byttnerioideae</taxon>
        <taxon>Herrania</taxon>
    </lineage>
</organism>
<keyword evidence="6" id="KW-1185">Reference proteome</keyword>
<evidence type="ECO:0000313" key="6">
    <source>
        <dbReference type="Proteomes" id="UP000504621"/>
    </source>
</evidence>
<dbReference type="RefSeq" id="XP_021292397.1">
    <property type="nucleotide sequence ID" value="XM_021436722.1"/>
</dbReference>
<dbReference type="Proteomes" id="UP000504621">
    <property type="component" value="Unplaced"/>
</dbReference>
<dbReference type="CDD" id="cd03784">
    <property type="entry name" value="GT1_Gtf-like"/>
    <property type="match status" value="1"/>
</dbReference>
<dbReference type="Gene3D" id="3.40.50.2000">
    <property type="entry name" value="Glycogen Phosphorylase B"/>
    <property type="match status" value="2"/>
</dbReference>
<dbReference type="Pfam" id="PF00201">
    <property type="entry name" value="UDPGT"/>
    <property type="match status" value="1"/>
</dbReference>
<dbReference type="GO" id="GO:0080043">
    <property type="term" value="F:quercetin 3-O-glucosyltransferase activity"/>
    <property type="evidence" value="ECO:0007669"/>
    <property type="project" value="TreeGrafter"/>
</dbReference>
<accession>A0A6J1AYZ7</accession>
<dbReference type="PANTHER" id="PTHR11926">
    <property type="entry name" value="GLUCOSYL/GLUCURONOSYL TRANSFERASES"/>
    <property type="match status" value="1"/>
</dbReference>
<dbReference type="SUPFAM" id="SSF53756">
    <property type="entry name" value="UDP-Glycosyltransferase/glycogen phosphorylase"/>
    <property type="match status" value="1"/>
</dbReference>
<dbReference type="InterPro" id="IPR002213">
    <property type="entry name" value="UDP_glucos_trans"/>
</dbReference>
<keyword evidence="3 4" id="KW-0808">Transferase</keyword>
<dbReference type="EC" id="2.4.1.-" evidence="5"/>
<name>A0A6J1AYZ7_9ROSI</name>
<evidence type="ECO:0000256" key="4">
    <source>
        <dbReference type="RuleBase" id="RU003718"/>
    </source>
</evidence>
<gene>
    <name evidence="7" type="primary">LOC110422708</name>
</gene>
<evidence type="ECO:0000256" key="2">
    <source>
        <dbReference type="ARBA" id="ARBA00022676"/>
    </source>
</evidence>
<evidence type="ECO:0000313" key="7">
    <source>
        <dbReference type="RefSeq" id="XP_021292397.1"/>
    </source>
</evidence>
<proteinExistence type="inferred from homology"/>
<keyword evidence="2 4" id="KW-0328">Glycosyltransferase</keyword>
<dbReference type="FunFam" id="3.40.50.2000:FF:000019">
    <property type="entry name" value="Glycosyltransferase"/>
    <property type="match status" value="1"/>
</dbReference>
<evidence type="ECO:0000256" key="1">
    <source>
        <dbReference type="ARBA" id="ARBA00009995"/>
    </source>
</evidence>